<accession>A0A1H9G484</accession>
<protein>
    <recommendedName>
        <fullName evidence="3">Phage protein</fullName>
    </recommendedName>
</protein>
<keyword evidence="2" id="KW-1185">Reference proteome</keyword>
<dbReference type="RefSeq" id="WP_074643370.1">
    <property type="nucleotide sequence ID" value="NZ_FOFU01000004.1"/>
</dbReference>
<evidence type="ECO:0008006" key="3">
    <source>
        <dbReference type="Google" id="ProtNLM"/>
    </source>
</evidence>
<dbReference type="AlphaFoldDB" id="A0A1H9G484"/>
<proteinExistence type="predicted"/>
<organism evidence="1 2">
    <name type="scientific">Treponema bryantii</name>
    <dbReference type="NCBI Taxonomy" id="163"/>
    <lineage>
        <taxon>Bacteria</taxon>
        <taxon>Pseudomonadati</taxon>
        <taxon>Spirochaetota</taxon>
        <taxon>Spirochaetia</taxon>
        <taxon>Spirochaetales</taxon>
        <taxon>Treponemataceae</taxon>
        <taxon>Treponema</taxon>
    </lineage>
</organism>
<dbReference type="OrthoDB" id="2231510at2"/>
<reference evidence="1 2" key="1">
    <citation type="submission" date="2016-10" db="EMBL/GenBank/DDBJ databases">
        <authorList>
            <person name="de Groot N.N."/>
        </authorList>
    </citation>
    <scope>NUCLEOTIDE SEQUENCE [LARGE SCALE GENOMIC DNA]</scope>
    <source>
        <strain evidence="1 2">B25</strain>
    </source>
</reference>
<gene>
    <name evidence="1" type="ORF">SAMN04487977_104274</name>
</gene>
<evidence type="ECO:0000313" key="2">
    <source>
        <dbReference type="Proteomes" id="UP000182360"/>
    </source>
</evidence>
<name>A0A1H9G484_9SPIR</name>
<evidence type="ECO:0000313" key="1">
    <source>
        <dbReference type="EMBL" id="SEQ44823.1"/>
    </source>
</evidence>
<sequence>MKNNLADLNNHLFAMLEELEDDELDQDTQKLENTLKKARAISSVSSQILKVANVQIQAIKTMENCNLLNKDMPALLAIKDSSTESASRQKLLGGVK</sequence>
<dbReference type="EMBL" id="FOFU01000004">
    <property type="protein sequence ID" value="SEQ44823.1"/>
    <property type="molecule type" value="Genomic_DNA"/>
</dbReference>
<dbReference type="Proteomes" id="UP000182360">
    <property type="component" value="Unassembled WGS sequence"/>
</dbReference>